<feature type="compositionally biased region" description="Basic residues" evidence="1">
    <location>
        <begin position="41"/>
        <end position="51"/>
    </location>
</feature>
<organism evidence="2 3">
    <name type="scientific">Moniliophthora roreri (strain MCA 2997)</name>
    <name type="common">Cocoa frosty pod rot fungus</name>
    <name type="synonym">Crinipellis roreri</name>
    <dbReference type="NCBI Taxonomy" id="1381753"/>
    <lineage>
        <taxon>Eukaryota</taxon>
        <taxon>Fungi</taxon>
        <taxon>Dikarya</taxon>
        <taxon>Basidiomycota</taxon>
        <taxon>Agaricomycotina</taxon>
        <taxon>Agaricomycetes</taxon>
        <taxon>Agaricomycetidae</taxon>
        <taxon>Agaricales</taxon>
        <taxon>Marasmiineae</taxon>
        <taxon>Marasmiaceae</taxon>
        <taxon>Moniliophthora</taxon>
    </lineage>
</organism>
<feature type="region of interest" description="Disordered" evidence="1">
    <location>
        <begin position="27"/>
        <end position="89"/>
    </location>
</feature>
<feature type="compositionally biased region" description="Polar residues" evidence="1">
    <location>
        <begin position="27"/>
        <end position="37"/>
    </location>
</feature>
<reference evidence="2 3" key="1">
    <citation type="journal article" date="2014" name="BMC Genomics">
        <title>Genome and secretome analysis of the hemibiotrophic fungal pathogen, Moniliophthora roreri, which causes frosty pod rot disease of cacao: mechanisms of the biotrophic and necrotrophic phases.</title>
        <authorList>
            <person name="Meinhardt L.W."/>
            <person name="Costa G.G.L."/>
            <person name="Thomazella D.P.T."/>
            <person name="Teixeira P.J.P.L."/>
            <person name="Carazzolle M.F."/>
            <person name="Schuster S.C."/>
            <person name="Carlson J.E."/>
            <person name="Guiltinan M.J."/>
            <person name="Mieczkowski P."/>
            <person name="Farmer A."/>
            <person name="Ramaraj T."/>
            <person name="Crozier J."/>
            <person name="Davis R.E."/>
            <person name="Shao J."/>
            <person name="Melnick R.L."/>
            <person name="Pereira G.A.G."/>
            <person name="Bailey B.A."/>
        </authorList>
    </citation>
    <scope>NUCLEOTIDE SEQUENCE [LARGE SCALE GENOMIC DNA]</scope>
    <source>
        <strain evidence="2 3">MCA 2997</strain>
    </source>
</reference>
<keyword evidence="3" id="KW-1185">Reference proteome</keyword>
<protein>
    <submittedName>
        <fullName evidence="2">Uncharacterized protein</fullName>
    </submittedName>
</protein>
<dbReference type="EMBL" id="AWSO01000229">
    <property type="protein sequence ID" value="ESK93017.1"/>
    <property type="molecule type" value="Genomic_DNA"/>
</dbReference>
<dbReference type="KEGG" id="mrr:Moror_8920"/>
<proteinExistence type="predicted"/>
<evidence type="ECO:0000256" key="1">
    <source>
        <dbReference type="SAM" id="MobiDB-lite"/>
    </source>
</evidence>
<sequence length="215" mass="24177">MTLPSLSERTLSAFPYFQETAVDPSFFDSQDNQNLAQDTKRVRRKTRRRKTFNYEAENQPATDSPKQKKQKKEVQLGFMSTTSGRPSRSTQYQAIEMPCQAEAFLNTDIAYTSVLDSDYSFNIEETFLKSPTYRPLYTPLSSDATPTKRSVHGDIYMPLTKGFLGLHDEIQALLSPLIIPPIDPDSPSPSADTSPRIPFNSLSRVRGRVKAKASA</sequence>
<gene>
    <name evidence="2" type="ORF">Moror_8920</name>
</gene>
<dbReference type="AlphaFoldDB" id="V2XH21"/>
<name>V2XH21_MONRO</name>
<dbReference type="HOGENOM" id="CLU_1283545_0_0_1"/>
<accession>V2XH21</accession>
<evidence type="ECO:0000313" key="3">
    <source>
        <dbReference type="Proteomes" id="UP000017559"/>
    </source>
</evidence>
<evidence type="ECO:0000313" key="2">
    <source>
        <dbReference type="EMBL" id="ESK93017.1"/>
    </source>
</evidence>
<feature type="region of interest" description="Disordered" evidence="1">
    <location>
        <begin position="181"/>
        <end position="200"/>
    </location>
</feature>
<comment type="caution">
    <text evidence="2">The sequence shown here is derived from an EMBL/GenBank/DDBJ whole genome shotgun (WGS) entry which is preliminary data.</text>
</comment>
<dbReference type="Proteomes" id="UP000017559">
    <property type="component" value="Unassembled WGS sequence"/>
</dbReference>
<feature type="compositionally biased region" description="Polar residues" evidence="1">
    <location>
        <begin position="78"/>
        <end position="89"/>
    </location>
</feature>